<evidence type="ECO:0000256" key="3">
    <source>
        <dbReference type="ARBA" id="ARBA00022989"/>
    </source>
</evidence>
<dbReference type="PANTHER" id="PTHR31872:SF4">
    <property type="entry name" value="TRANSMEMBRANE PROTEIN 179"/>
    <property type="match status" value="1"/>
</dbReference>
<gene>
    <name evidence="8" type="primary">LOC106469373</name>
</gene>
<evidence type="ECO:0000256" key="6">
    <source>
        <dbReference type="SAM" id="Phobius"/>
    </source>
</evidence>
<feature type="transmembrane region" description="Helical" evidence="6">
    <location>
        <begin position="182"/>
        <end position="208"/>
    </location>
</feature>
<evidence type="ECO:0000313" key="7">
    <source>
        <dbReference type="Proteomes" id="UP000694941"/>
    </source>
</evidence>
<dbReference type="Pfam" id="PF26158">
    <property type="entry name" value="Claudin_TMEM179-179B"/>
    <property type="match status" value="1"/>
</dbReference>
<feature type="transmembrane region" description="Helical" evidence="6">
    <location>
        <begin position="123"/>
        <end position="145"/>
    </location>
</feature>
<dbReference type="InterPro" id="IPR059010">
    <property type="entry name" value="TMEM179-179B"/>
</dbReference>
<organism evidence="7 8">
    <name type="scientific">Limulus polyphemus</name>
    <name type="common">Atlantic horseshoe crab</name>
    <dbReference type="NCBI Taxonomy" id="6850"/>
    <lineage>
        <taxon>Eukaryota</taxon>
        <taxon>Metazoa</taxon>
        <taxon>Ecdysozoa</taxon>
        <taxon>Arthropoda</taxon>
        <taxon>Chelicerata</taxon>
        <taxon>Merostomata</taxon>
        <taxon>Xiphosura</taxon>
        <taxon>Limulidae</taxon>
        <taxon>Limulus</taxon>
    </lineage>
</organism>
<proteinExistence type="inferred from homology"/>
<keyword evidence="2 6" id="KW-0812">Transmembrane</keyword>
<comment type="subcellular location">
    <subcellularLocation>
        <location evidence="1">Membrane</location>
        <topology evidence="1">Multi-pass membrane protein</topology>
    </subcellularLocation>
</comment>
<sequence length="234" mass="26208">MSRLRPWTWKILHVIFYVGIIVSSLTSFISFCQLEMKFQGDCPIYAKLIIENVTSATSSTFHFITDPAAESHTEWGSNQCCSFCNFTFVASFVYSVIWTWFFCVCSPGGEEGADFGVSKPWRLVPPSLIFTTLMTVVVMVAAVLLKQGMSHFCDQMGKSEVGSCYNAQQVTWKNYPQLADFYNFYIVSEISAILAATCWSFATLILFIRCCSGSDFVAPEKKCLTSTDARTEAV</sequence>
<feature type="transmembrane region" description="Helical" evidence="6">
    <location>
        <begin position="83"/>
        <end position="103"/>
    </location>
</feature>
<accession>A0ABM1BN34</accession>
<dbReference type="RefSeq" id="XP_013785318.1">
    <property type="nucleotide sequence ID" value="XM_013929864.2"/>
</dbReference>
<reference evidence="8" key="1">
    <citation type="submission" date="2025-08" db="UniProtKB">
        <authorList>
            <consortium name="RefSeq"/>
        </authorList>
    </citation>
    <scope>IDENTIFICATION</scope>
    <source>
        <tissue evidence="8">Muscle</tissue>
    </source>
</reference>
<keyword evidence="4 6" id="KW-0472">Membrane</keyword>
<evidence type="ECO:0000256" key="4">
    <source>
        <dbReference type="ARBA" id="ARBA00023136"/>
    </source>
</evidence>
<evidence type="ECO:0000256" key="2">
    <source>
        <dbReference type="ARBA" id="ARBA00022692"/>
    </source>
</evidence>
<dbReference type="InterPro" id="IPR029673">
    <property type="entry name" value="TMEM179"/>
</dbReference>
<dbReference type="GeneID" id="106469373"/>
<comment type="similarity">
    <text evidence="5">Belongs to the TMEM179 family.</text>
</comment>
<keyword evidence="7" id="KW-1185">Reference proteome</keyword>
<protein>
    <submittedName>
        <fullName evidence="8">Uncharacterized protein LOC106469373</fullName>
    </submittedName>
</protein>
<dbReference type="Proteomes" id="UP000694941">
    <property type="component" value="Unplaced"/>
</dbReference>
<feature type="transmembrane region" description="Helical" evidence="6">
    <location>
        <begin position="12"/>
        <end position="31"/>
    </location>
</feature>
<evidence type="ECO:0000313" key="8">
    <source>
        <dbReference type="RefSeq" id="XP_013785318.1"/>
    </source>
</evidence>
<evidence type="ECO:0000256" key="5">
    <source>
        <dbReference type="ARBA" id="ARBA00093776"/>
    </source>
</evidence>
<evidence type="ECO:0000256" key="1">
    <source>
        <dbReference type="ARBA" id="ARBA00004141"/>
    </source>
</evidence>
<dbReference type="PANTHER" id="PTHR31872">
    <property type="entry name" value="TRANSMEMBRANE PROTEIN 179"/>
    <property type="match status" value="1"/>
</dbReference>
<keyword evidence="3 6" id="KW-1133">Transmembrane helix</keyword>
<name>A0ABM1BN34_LIMPO</name>